<dbReference type="EMBL" id="MN740463">
    <property type="protein sequence ID" value="QHU27835.1"/>
    <property type="molecule type" value="Genomic_DNA"/>
</dbReference>
<proteinExistence type="predicted"/>
<evidence type="ECO:0000313" key="6">
    <source>
        <dbReference type="EMBL" id="QHU27835.1"/>
    </source>
</evidence>
<protein>
    <recommendedName>
        <fullName evidence="7">Membrane transporter protein</fullName>
    </recommendedName>
</protein>
<feature type="transmembrane region" description="Helical" evidence="5">
    <location>
        <begin position="40"/>
        <end position="62"/>
    </location>
</feature>
<organism evidence="6">
    <name type="scientific">viral metagenome</name>
    <dbReference type="NCBI Taxonomy" id="1070528"/>
    <lineage>
        <taxon>unclassified sequences</taxon>
        <taxon>metagenomes</taxon>
        <taxon>organismal metagenomes</taxon>
    </lineage>
</organism>
<dbReference type="PANTHER" id="PTHR43701">
    <property type="entry name" value="MEMBRANE TRANSPORTER PROTEIN MJ0441-RELATED"/>
    <property type="match status" value="1"/>
</dbReference>
<dbReference type="Pfam" id="PF01925">
    <property type="entry name" value="TauE"/>
    <property type="match status" value="1"/>
</dbReference>
<evidence type="ECO:0000256" key="4">
    <source>
        <dbReference type="ARBA" id="ARBA00023136"/>
    </source>
</evidence>
<dbReference type="AlphaFoldDB" id="A0A6C0LCQ5"/>
<dbReference type="InterPro" id="IPR051598">
    <property type="entry name" value="TSUP/Inactive_protease-like"/>
</dbReference>
<sequence length="120" mass="13216">MLIELFIGSVIIGVIIGLIGIGGGILLLPLLVYYDFSFQQAVAISLFLNTIPNALPGLYLYYQHGFFDFNAAIIVAAGSILGGIAGAYIGTNNYIDDRTLYRIYTVFLIMTAIYLYCYYC</sequence>
<comment type="subcellular location">
    <subcellularLocation>
        <location evidence="1">Membrane</location>
        <topology evidence="1">Multi-pass membrane protein</topology>
    </subcellularLocation>
</comment>
<keyword evidence="2 5" id="KW-0812">Transmembrane</keyword>
<dbReference type="GO" id="GO:0016020">
    <property type="term" value="C:membrane"/>
    <property type="evidence" value="ECO:0007669"/>
    <property type="project" value="UniProtKB-SubCell"/>
</dbReference>
<keyword evidence="3 5" id="KW-1133">Transmembrane helix</keyword>
<accession>A0A6C0LCQ5</accession>
<feature type="transmembrane region" description="Helical" evidence="5">
    <location>
        <begin position="69"/>
        <end position="89"/>
    </location>
</feature>
<evidence type="ECO:0008006" key="7">
    <source>
        <dbReference type="Google" id="ProtNLM"/>
    </source>
</evidence>
<keyword evidence="4 5" id="KW-0472">Membrane</keyword>
<feature type="transmembrane region" description="Helical" evidence="5">
    <location>
        <begin position="7"/>
        <end position="34"/>
    </location>
</feature>
<evidence type="ECO:0000256" key="2">
    <source>
        <dbReference type="ARBA" id="ARBA00022692"/>
    </source>
</evidence>
<feature type="transmembrane region" description="Helical" evidence="5">
    <location>
        <begin position="101"/>
        <end position="119"/>
    </location>
</feature>
<evidence type="ECO:0000256" key="1">
    <source>
        <dbReference type="ARBA" id="ARBA00004141"/>
    </source>
</evidence>
<reference evidence="6" key="1">
    <citation type="journal article" date="2020" name="Nature">
        <title>Giant virus diversity and host interactions through global metagenomics.</title>
        <authorList>
            <person name="Schulz F."/>
            <person name="Roux S."/>
            <person name="Paez-Espino D."/>
            <person name="Jungbluth S."/>
            <person name="Walsh D.A."/>
            <person name="Denef V.J."/>
            <person name="McMahon K.D."/>
            <person name="Konstantinidis K.T."/>
            <person name="Eloe-Fadrosh E.A."/>
            <person name="Kyrpides N.C."/>
            <person name="Woyke T."/>
        </authorList>
    </citation>
    <scope>NUCLEOTIDE SEQUENCE</scope>
    <source>
        <strain evidence="6">GVMAG-M-3300027769-26</strain>
    </source>
</reference>
<evidence type="ECO:0000256" key="5">
    <source>
        <dbReference type="SAM" id="Phobius"/>
    </source>
</evidence>
<evidence type="ECO:0000256" key="3">
    <source>
        <dbReference type="ARBA" id="ARBA00022989"/>
    </source>
</evidence>
<dbReference type="PANTHER" id="PTHR43701:SF2">
    <property type="entry name" value="MEMBRANE TRANSPORTER PROTEIN YJNA-RELATED"/>
    <property type="match status" value="1"/>
</dbReference>
<name>A0A6C0LCQ5_9ZZZZ</name>
<dbReference type="InterPro" id="IPR002781">
    <property type="entry name" value="TM_pro_TauE-like"/>
</dbReference>